<dbReference type="PANTHER" id="PTHR30055:SF235">
    <property type="entry name" value="TRANSCRIPTIONAL REGULATORY PROTEIN"/>
    <property type="match status" value="1"/>
</dbReference>
<evidence type="ECO:0000259" key="4">
    <source>
        <dbReference type="PROSITE" id="PS50977"/>
    </source>
</evidence>
<dbReference type="Pfam" id="PF17920">
    <property type="entry name" value="TetR_C_16"/>
    <property type="match status" value="1"/>
</dbReference>
<feature type="DNA-binding region" description="H-T-H motif" evidence="2">
    <location>
        <begin position="41"/>
        <end position="60"/>
    </location>
</feature>
<dbReference type="EMBL" id="BAABKQ010000001">
    <property type="protein sequence ID" value="GAA4823422.1"/>
    <property type="molecule type" value="Genomic_DNA"/>
</dbReference>
<dbReference type="PRINTS" id="PR00455">
    <property type="entry name" value="HTHTETR"/>
</dbReference>
<keyword evidence="6" id="KW-1185">Reference proteome</keyword>
<dbReference type="InterPro" id="IPR041678">
    <property type="entry name" value="TetR_C_16"/>
</dbReference>
<dbReference type="Gene3D" id="1.10.357.10">
    <property type="entry name" value="Tetracycline Repressor, domain 2"/>
    <property type="match status" value="1"/>
</dbReference>
<organism evidence="5 6">
    <name type="scientific">Tomitella cavernea</name>
    <dbReference type="NCBI Taxonomy" id="1387982"/>
    <lineage>
        <taxon>Bacteria</taxon>
        <taxon>Bacillati</taxon>
        <taxon>Actinomycetota</taxon>
        <taxon>Actinomycetes</taxon>
        <taxon>Mycobacteriales</taxon>
        <taxon>Tomitella</taxon>
    </lineage>
</organism>
<evidence type="ECO:0000256" key="1">
    <source>
        <dbReference type="ARBA" id="ARBA00023125"/>
    </source>
</evidence>
<dbReference type="SUPFAM" id="SSF48498">
    <property type="entry name" value="Tetracyclin repressor-like, C-terminal domain"/>
    <property type="match status" value="1"/>
</dbReference>
<dbReference type="InterPro" id="IPR036271">
    <property type="entry name" value="Tet_transcr_reg_TetR-rel_C_sf"/>
</dbReference>
<dbReference type="InterPro" id="IPR001647">
    <property type="entry name" value="HTH_TetR"/>
</dbReference>
<dbReference type="PANTHER" id="PTHR30055">
    <property type="entry name" value="HTH-TYPE TRANSCRIPTIONAL REGULATOR RUTR"/>
    <property type="match status" value="1"/>
</dbReference>
<name>A0ABP9D0L5_9ACTN</name>
<dbReference type="InterPro" id="IPR009057">
    <property type="entry name" value="Homeodomain-like_sf"/>
</dbReference>
<dbReference type="Pfam" id="PF00440">
    <property type="entry name" value="TetR_N"/>
    <property type="match status" value="1"/>
</dbReference>
<proteinExistence type="predicted"/>
<accession>A0ABP9D0L5</accession>
<dbReference type="SUPFAM" id="SSF46689">
    <property type="entry name" value="Homeodomain-like"/>
    <property type="match status" value="1"/>
</dbReference>
<gene>
    <name evidence="5" type="ORF">GCM10023353_35200</name>
</gene>
<reference evidence="6" key="1">
    <citation type="journal article" date="2019" name="Int. J. Syst. Evol. Microbiol.">
        <title>The Global Catalogue of Microorganisms (GCM) 10K type strain sequencing project: providing services to taxonomists for standard genome sequencing and annotation.</title>
        <authorList>
            <consortium name="The Broad Institute Genomics Platform"/>
            <consortium name="The Broad Institute Genome Sequencing Center for Infectious Disease"/>
            <person name="Wu L."/>
            <person name="Ma J."/>
        </authorList>
    </citation>
    <scope>NUCLEOTIDE SEQUENCE [LARGE SCALE GENOMIC DNA]</scope>
    <source>
        <strain evidence="6">JCM 18542</strain>
    </source>
</reference>
<comment type="caution">
    <text evidence="5">The sequence shown here is derived from an EMBL/GenBank/DDBJ whole genome shotgun (WGS) entry which is preliminary data.</text>
</comment>
<dbReference type="Proteomes" id="UP001500839">
    <property type="component" value="Unassembled WGS sequence"/>
</dbReference>
<feature type="domain" description="HTH tetR-type" evidence="4">
    <location>
        <begin position="18"/>
        <end position="78"/>
    </location>
</feature>
<evidence type="ECO:0000313" key="6">
    <source>
        <dbReference type="Proteomes" id="UP001500839"/>
    </source>
</evidence>
<dbReference type="PROSITE" id="PS50977">
    <property type="entry name" value="HTH_TETR_2"/>
    <property type="match status" value="1"/>
</dbReference>
<evidence type="ECO:0000256" key="2">
    <source>
        <dbReference type="PROSITE-ProRule" id="PRU00335"/>
    </source>
</evidence>
<dbReference type="RefSeq" id="WP_200175603.1">
    <property type="nucleotide sequence ID" value="NZ_BAABKQ010000001.1"/>
</dbReference>
<protein>
    <submittedName>
        <fullName evidence="5">TetR family transcriptional regulator</fullName>
    </submittedName>
</protein>
<sequence length="207" mass="21691">MSPVGSGEESGDTAVGPKHHRDAVQQAAARLFSEKGFTATGVREIAGEAGVDPALVIRYFGSKEKLFLRTMTMSVDFADLMAGPLDGLGERAVTFVLGRTRTGGPSGPYGAGGERSYSAGVFAALLRASDRPTVRAHLAETVEEMFVGLVAGRLDGADADLRARLMAAQLTGLMTSMHVVEDPGLAAASDGEITRYYGRSIQLLIDG</sequence>
<feature type="region of interest" description="Disordered" evidence="3">
    <location>
        <begin position="1"/>
        <end position="20"/>
    </location>
</feature>
<evidence type="ECO:0000313" key="5">
    <source>
        <dbReference type="EMBL" id="GAA4823422.1"/>
    </source>
</evidence>
<dbReference type="InterPro" id="IPR050109">
    <property type="entry name" value="HTH-type_TetR-like_transc_reg"/>
</dbReference>
<evidence type="ECO:0000256" key="3">
    <source>
        <dbReference type="SAM" id="MobiDB-lite"/>
    </source>
</evidence>
<keyword evidence="1 2" id="KW-0238">DNA-binding</keyword>